<gene>
    <name evidence="2" type="ordered locus">Bcep1808_6874</name>
</gene>
<keyword evidence="1" id="KW-0812">Transmembrane</keyword>
<reference evidence="2 3" key="1">
    <citation type="submission" date="2007-03" db="EMBL/GenBank/DDBJ databases">
        <title>Complete sequence of plasmid pBVIE01 of Burkholderia vietnamiensis G4.</title>
        <authorList>
            <consortium name="US DOE Joint Genome Institute"/>
            <person name="Copeland A."/>
            <person name="Lucas S."/>
            <person name="Lapidus A."/>
            <person name="Barry K."/>
            <person name="Detter J.C."/>
            <person name="Glavina del Rio T."/>
            <person name="Hammon N."/>
            <person name="Israni S."/>
            <person name="Dalin E."/>
            <person name="Tice H."/>
            <person name="Pitluck S."/>
            <person name="Chain P."/>
            <person name="Malfatti S."/>
            <person name="Shin M."/>
            <person name="Vergez L."/>
            <person name="Schmutz J."/>
            <person name="Larimer F."/>
            <person name="Land M."/>
            <person name="Hauser L."/>
            <person name="Kyrpides N."/>
            <person name="Tiedje J."/>
            <person name="Richardson P."/>
        </authorList>
    </citation>
    <scope>NUCLEOTIDE SEQUENCE [LARGE SCALE GENOMIC DNA]</scope>
    <source>
        <strain evidence="3">G4 / LMG 22486</strain>
        <plasmid evidence="2 3">pBVIE01</plasmid>
    </source>
</reference>
<geneLocation type="plasmid" evidence="2 3">
    <name>pBVIE01</name>
</geneLocation>
<evidence type="ECO:0000313" key="3">
    <source>
        <dbReference type="Proteomes" id="UP000002287"/>
    </source>
</evidence>
<feature type="transmembrane region" description="Helical" evidence="1">
    <location>
        <begin position="106"/>
        <end position="123"/>
    </location>
</feature>
<sequence length="185" mass="20528">MNPSQIQIFGLAQRFALNLRINAPVVLFKERHHGLKYQSITNRIIVGGDFHSRSQEAREVAVAQAIGLAALREDFFRFMRPFWAGSLWSVALIVAGFVAGKSFDSWAVQLTMQIVGVGMFVVAERRLKKGYPKFQVKRATYADKVAAQICGPAAVLSAIESTQAKPMSDLDAKRIEKLRDFATVA</sequence>
<dbReference type="AlphaFoldDB" id="A4JU08"/>
<dbReference type="Proteomes" id="UP000002287">
    <property type="component" value="Plasmid pBVIE01"/>
</dbReference>
<feature type="transmembrane region" description="Helical" evidence="1">
    <location>
        <begin position="82"/>
        <end position="100"/>
    </location>
</feature>
<organism evidence="2 3">
    <name type="scientific">Burkholderia vietnamiensis (strain G4 / LMG 22486)</name>
    <name type="common">Burkholderia cepacia (strain R1808)</name>
    <dbReference type="NCBI Taxonomy" id="269482"/>
    <lineage>
        <taxon>Bacteria</taxon>
        <taxon>Pseudomonadati</taxon>
        <taxon>Pseudomonadota</taxon>
        <taxon>Betaproteobacteria</taxon>
        <taxon>Burkholderiales</taxon>
        <taxon>Burkholderiaceae</taxon>
        <taxon>Burkholderia</taxon>
        <taxon>Burkholderia cepacia complex</taxon>
    </lineage>
</organism>
<protein>
    <submittedName>
        <fullName evidence="2">Uncharacterized protein</fullName>
    </submittedName>
</protein>
<dbReference type="KEGG" id="bvi:Bcep1808_6874"/>
<name>A4JU08_BURVG</name>
<evidence type="ECO:0000256" key="1">
    <source>
        <dbReference type="SAM" id="Phobius"/>
    </source>
</evidence>
<accession>A4JU08</accession>
<keyword evidence="2" id="KW-0614">Plasmid</keyword>
<keyword evidence="1" id="KW-1133">Transmembrane helix</keyword>
<evidence type="ECO:0000313" key="2">
    <source>
        <dbReference type="EMBL" id="ABO59761.1"/>
    </source>
</evidence>
<dbReference type="EMBL" id="CP000617">
    <property type="protein sequence ID" value="ABO59761.1"/>
    <property type="molecule type" value="Genomic_DNA"/>
</dbReference>
<proteinExistence type="predicted"/>
<dbReference type="HOGENOM" id="CLU_1472566_0_0_4"/>
<keyword evidence="1" id="KW-0472">Membrane</keyword>